<keyword evidence="7" id="KW-1185">Reference proteome</keyword>
<dbReference type="PANTHER" id="PTHR21500">
    <property type="entry name" value="TUBULIN-SPECIFIC CHAPERONE A"/>
    <property type="match status" value="1"/>
</dbReference>
<keyword evidence="6" id="KW-0493">Microtubule</keyword>
<dbReference type="AlphaFoldDB" id="A0A914ZWW9"/>
<dbReference type="Pfam" id="PF02970">
    <property type="entry name" value="TBCA"/>
    <property type="match status" value="1"/>
</dbReference>
<dbReference type="Gene3D" id="1.20.58.90">
    <property type="match status" value="1"/>
</dbReference>
<evidence type="ECO:0000313" key="7">
    <source>
        <dbReference type="Proteomes" id="UP000887569"/>
    </source>
</evidence>
<dbReference type="InterPro" id="IPR004226">
    <property type="entry name" value="TBCA"/>
</dbReference>
<proteinExistence type="inferred from homology"/>
<evidence type="ECO:0000256" key="2">
    <source>
        <dbReference type="ARBA" id="ARBA00006806"/>
    </source>
</evidence>
<dbReference type="GO" id="GO:0007023">
    <property type="term" value="P:post-chaperonin tubulin folding pathway"/>
    <property type="evidence" value="ECO:0007669"/>
    <property type="project" value="UniProtKB-UniRule"/>
</dbReference>
<comment type="function">
    <text evidence="1">Tubulin-folding protein; involved in the early step of the tubulin folding pathway.</text>
</comment>
<evidence type="ECO:0000256" key="5">
    <source>
        <dbReference type="ARBA" id="ARBA00026055"/>
    </source>
</evidence>
<keyword evidence="4 6" id="KW-0143">Chaperone</keyword>
<evidence type="ECO:0000256" key="4">
    <source>
        <dbReference type="ARBA" id="ARBA00023186"/>
    </source>
</evidence>
<dbReference type="PANTHER" id="PTHR21500:SF0">
    <property type="entry name" value="TUBULIN-SPECIFIC CHAPERONE A"/>
    <property type="match status" value="1"/>
</dbReference>
<keyword evidence="6" id="KW-0963">Cytoplasm</keyword>
<dbReference type="GO" id="GO:0007021">
    <property type="term" value="P:tubulin complex assembly"/>
    <property type="evidence" value="ECO:0007669"/>
    <property type="project" value="UniProtKB-UniRule"/>
</dbReference>
<comment type="similarity">
    <text evidence="2 6">Belongs to the TBCA family.</text>
</comment>
<dbReference type="WBParaSite" id="PgB16_g022_t01">
    <property type="protein sequence ID" value="PgB16_g022_t01"/>
    <property type="gene ID" value="PgB16_g022"/>
</dbReference>
<dbReference type="InterPro" id="IPR036126">
    <property type="entry name" value="TBCA_sf"/>
</dbReference>
<organism evidence="7 8">
    <name type="scientific">Parascaris univalens</name>
    <name type="common">Nematode worm</name>
    <dbReference type="NCBI Taxonomy" id="6257"/>
    <lineage>
        <taxon>Eukaryota</taxon>
        <taxon>Metazoa</taxon>
        <taxon>Ecdysozoa</taxon>
        <taxon>Nematoda</taxon>
        <taxon>Chromadorea</taxon>
        <taxon>Rhabditida</taxon>
        <taxon>Spirurina</taxon>
        <taxon>Ascaridomorpha</taxon>
        <taxon>Ascaridoidea</taxon>
        <taxon>Ascarididae</taxon>
        <taxon>Parascaris</taxon>
    </lineage>
</organism>
<evidence type="ECO:0000256" key="3">
    <source>
        <dbReference type="ARBA" id="ARBA00015002"/>
    </source>
</evidence>
<keyword evidence="6" id="KW-0206">Cytoskeleton</keyword>
<evidence type="ECO:0000313" key="8">
    <source>
        <dbReference type="WBParaSite" id="PgB16_g022_t01"/>
    </source>
</evidence>
<comment type="subunit">
    <text evidence="5 6">Supercomplex made of cofactors A to E. Cofactors A and D function by capturing and stabilizing tubulin in a quasi-native conformation. Cofactor E binds to the cofactor D-tubulin complex; interaction with cofactor C then causes the release of tubulin polypeptides that are committed to the native state.</text>
</comment>
<dbReference type="GO" id="GO:0005829">
    <property type="term" value="C:cytosol"/>
    <property type="evidence" value="ECO:0007669"/>
    <property type="project" value="TreeGrafter"/>
</dbReference>
<sequence>QLLKTISIKTGVLKRITKELSYYKKEAEMEATKLESMKAQPDLDEHIIKKQAEVLLESRNMIPNSMRRMQNALEDLKKLVDENSKVLQGCEEYTAACEQIEAASAVQ</sequence>
<dbReference type="GO" id="GO:0005874">
    <property type="term" value="C:microtubule"/>
    <property type="evidence" value="ECO:0007669"/>
    <property type="project" value="UniProtKB-KW"/>
</dbReference>
<dbReference type="SUPFAM" id="SSF46988">
    <property type="entry name" value="Tubulin chaperone cofactor A"/>
    <property type="match status" value="1"/>
</dbReference>
<protein>
    <recommendedName>
        <fullName evidence="3 6">Tubulin-specific chaperone A</fullName>
    </recommendedName>
</protein>
<comment type="subcellular location">
    <subcellularLocation>
        <location evidence="6">Cytoplasm</location>
        <location evidence="6">Cytoskeleton</location>
    </subcellularLocation>
</comment>
<evidence type="ECO:0000256" key="6">
    <source>
        <dbReference type="RuleBase" id="RU364030"/>
    </source>
</evidence>
<name>A0A914ZWW9_PARUN</name>
<evidence type="ECO:0000256" key="1">
    <source>
        <dbReference type="ARBA" id="ARBA00003046"/>
    </source>
</evidence>
<dbReference type="Proteomes" id="UP000887569">
    <property type="component" value="Unplaced"/>
</dbReference>
<dbReference type="GO" id="GO:0048487">
    <property type="term" value="F:beta-tubulin binding"/>
    <property type="evidence" value="ECO:0007669"/>
    <property type="project" value="InterPro"/>
</dbReference>
<reference evidence="8" key="1">
    <citation type="submission" date="2022-11" db="UniProtKB">
        <authorList>
            <consortium name="WormBaseParasite"/>
        </authorList>
    </citation>
    <scope>IDENTIFICATION</scope>
</reference>
<accession>A0A914ZWW9</accession>